<dbReference type="GeneID" id="94192469"/>
<gene>
    <name evidence="5" type="ORF">BcabD6B2_04210</name>
</gene>
<evidence type="ECO:0000256" key="3">
    <source>
        <dbReference type="SAM" id="SignalP"/>
    </source>
</evidence>
<accession>A0AAV4LPE0</accession>
<feature type="domain" description="Protein root UVB sensitive/RUS" evidence="4">
    <location>
        <begin position="152"/>
        <end position="397"/>
    </location>
</feature>
<comment type="similarity">
    <text evidence="1">Belongs to the RUS1 family.</text>
</comment>
<dbReference type="Proteomes" id="UP001497744">
    <property type="component" value="Unassembled WGS sequence"/>
</dbReference>
<dbReference type="AlphaFoldDB" id="A0AAV4LPE0"/>
<feature type="region of interest" description="Disordered" evidence="2">
    <location>
        <begin position="418"/>
        <end position="443"/>
    </location>
</feature>
<evidence type="ECO:0000256" key="2">
    <source>
        <dbReference type="SAM" id="MobiDB-lite"/>
    </source>
</evidence>
<dbReference type="Pfam" id="PF04884">
    <property type="entry name" value="UVB_sens_prot"/>
    <property type="match status" value="1"/>
</dbReference>
<dbReference type="InterPro" id="IPR006968">
    <property type="entry name" value="RUS_fam"/>
</dbReference>
<evidence type="ECO:0000313" key="6">
    <source>
        <dbReference type="Proteomes" id="UP001497744"/>
    </source>
</evidence>
<evidence type="ECO:0000256" key="1">
    <source>
        <dbReference type="ARBA" id="ARBA00007558"/>
    </source>
</evidence>
<organism evidence="5 6">
    <name type="scientific">Babesia caballi</name>
    <dbReference type="NCBI Taxonomy" id="5871"/>
    <lineage>
        <taxon>Eukaryota</taxon>
        <taxon>Sar</taxon>
        <taxon>Alveolata</taxon>
        <taxon>Apicomplexa</taxon>
        <taxon>Aconoidasida</taxon>
        <taxon>Piroplasmida</taxon>
        <taxon>Babesiidae</taxon>
        <taxon>Babesia</taxon>
    </lineage>
</organism>
<dbReference type="PANTHER" id="PTHR12770:SF22">
    <property type="entry name" value="PROTEIN ROOT UVB SENSITIVE 1, CHLOROPLASTIC"/>
    <property type="match status" value="1"/>
</dbReference>
<dbReference type="PANTHER" id="PTHR12770">
    <property type="entry name" value="RUS1 FAMILY PROTEIN C16ORF58"/>
    <property type="match status" value="1"/>
</dbReference>
<keyword evidence="6" id="KW-1185">Reference proteome</keyword>
<evidence type="ECO:0000259" key="4">
    <source>
        <dbReference type="Pfam" id="PF04884"/>
    </source>
</evidence>
<keyword evidence="3" id="KW-0732">Signal</keyword>
<dbReference type="InterPro" id="IPR054549">
    <property type="entry name" value="UVB_sens_RUS_dom"/>
</dbReference>
<protein>
    <submittedName>
        <fullName evidence="5">Protein root UVB sensitive 4</fullName>
    </submittedName>
</protein>
<feature type="signal peptide" evidence="3">
    <location>
        <begin position="1"/>
        <end position="28"/>
    </location>
</feature>
<dbReference type="RefSeq" id="XP_067713057.1">
    <property type="nucleotide sequence ID" value="XM_067856956.1"/>
</dbReference>
<reference evidence="5 6" key="1">
    <citation type="submission" date="2021-06" db="EMBL/GenBank/DDBJ databases">
        <title>Genome sequence of Babesia caballi.</title>
        <authorList>
            <person name="Yamagishi J."/>
            <person name="Kidaka T."/>
            <person name="Ochi A."/>
        </authorList>
    </citation>
    <scope>NUCLEOTIDE SEQUENCE [LARGE SCALE GENOMIC DNA]</scope>
    <source>
        <strain evidence="5">USDA-D6B2</strain>
    </source>
</reference>
<sequence length="700" mass="76589">MGRGRRGCTLLLLILAAIYAVPWNCVAAARVYGRKGILPPAAGGCASYSSHIRRSLGYLTSSYQNGGNGVVDWSLASLAPAAFLGSARRRHAPTECVRHTGVRVGLLNGRRYERSDVGRHRGQRGTACKLFLVDSVLGVGKNVSDLVKGVFHPHIVSDEYYRYAHWRMLERVAIAAAMALASQTQPMRSTASTDVAVNRDNVAKEGYKDRWVTWMSHSKVSSALINIVLKDVVSRAFNVVWFGKIGAGFDDNPRAFRLLGGLLCSVASVVNFAGNAFQVEPKALLNVCVNAVKQVGLATMAAAQAAFHTTFCVKNTAANVGEITAKLEVQNPICDFLGMVAGMQLGSLVTDKPVGAQVGALAGLCLTSNIATYMCAKSVCFRTLNPRRCFALLDDFSSALQRRLGRYLRYHKRRLEGMNERKEDEESGGAASSEESSSSNSCLEDGECDAIAEMIRGHEFDSFSKLLHRFTSKNLRMQLKSDREADCLDQESDVRYPDEPLNLAQKPIGVKLRTPEQVAARETLLSPWRGNTVKYSPADLSVCPATLAEYLKVFKGEQFVVALGSDGVVECAIHQSAKPRDAVLAVLTYKVAQKLWTLLDEAVELRSIDRQIQHIGDMFKRSAVSLREVLARLNARGGERQASAPGGDQLRSKESMRRRGLPIVQYAYIVAQACIDEVMRSLEAASWDLEKFDLGSPSKN</sequence>
<proteinExistence type="inferred from homology"/>
<comment type="caution">
    <text evidence="5">The sequence shown here is derived from an EMBL/GenBank/DDBJ whole genome shotgun (WGS) entry which is preliminary data.</text>
</comment>
<dbReference type="EMBL" id="BPLF01000001">
    <property type="protein sequence ID" value="GIX60986.1"/>
    <property type="molecule type" value="Genomic_DNA"/>
</dbReference>
<name>A0AAV4LPE0_BABCB</name>
<evidence type="ECO:0000313" key="5">
    <source>
        <dbReference type="EMBL" id="GIX60986.1"/>
    </source>
</evidence>
<feature type="chain" id="PRO_5043752736" evidence="3">
    <location>
        <begin position="29"/>
        <end position="700"/>
    </location>
</feature>
<feature type="compositionally biased region" description="Low complexity" evidence="2">
    <location>
        <begin position="428"/>
        <end position="443"/>
    </location>
</feature>